<dbReference type="InterPro" id="IPR029063">
    <property type="entry name" value="SAM-dependent_MTases_sf"/>
</dbReference>
<dbReference type="PANTHER" id="PTHR14614:SF132">
    <property type="entry name" value="PROTEIN-LYSINE METHYLTRANSFERASE C42C1.13"/>
    <property type="match status" value="1"/>
</dbReference>
<evidence type="ECO:0000313" key="2">
    <source>
        <dbReference type="Proteomes" id="UP000324767"/>
    </source>
</evidence>
<dbReference type="Gene3D" id="3.40.50.150">
    <property type="entry name" value="Vaccinia Virus protein VP39"/>
    <property type="match status" value="1"/>
</dbReference>
<dbReference type="AlphaFoldDB" id="A0A5M8PF73"/>
<dbReference type="EMBL" id="VXIT01000017">
    <property type="protein sequence ID" value="KAA6407540.1"/>
    <property type="molecule type" value="Genomic_DNA"/>
</dbReference>
<dbReference type="GO" id="GO:0005829">
    <property type="term" value="C:cytosol"/>
    <property type="evidence" value="ECO:0007669"/>
    <property type="project" value="TreeGrafter"/>
</dbReference>
<organism evidence="1 2">
    <name type="scientific">Lasallia pustulata</name>
    <dbReference type="NCBI Taxonomy" id="136370"/>
    <lineage>
        <taxon>Eukaryota</taxon>
        <taxon>Fungi</taxon>
        <taxon>Dikarya</taxon>
        <taxon>Ascomycota</taxon>
        <taxon>Pezizomycotina</taxon>
        <taxon>Lecanoromycetes</taxon>
        <taxon>OSLEUM clade</taxon>
        <taxon>Umbilicariomycetidae</taxon>
        <taxon>Umbilicariales</taxon>
        <taxon>Umbilicariaceae</taxon>
        <taxon>Lasallia</taxon>
    </lineage>
</organism>
<sequence length="360" mass="40078">MVYYIRLLKPPRIFTGKKKKATVKFVITVATDLGDSFFPGDIELVSCLIDSQYQITGLDSANSQWRNGMRSVNVEIDIVNHPDINWPIRLYIYAQGVKSPRLGPDDIPIIVGVNSDDIDLGNNGEARRRRVERPFSTDGSSLSIWEETGESIARHIWDAGIALTGYFQKTANKVTQDILFAQLQHVCSQGKRPRVIELGSGCGIVGIALAQRLPRADFVLTDLPEAMEILEFNISKARPANSTTIRAETLNWDEPLPRHLLEDAFNLILVSDCTYNSDSIPALVQTMSGLIARSPSALIIVAMKVRHSSEAVFFDLMKDERLAIEDNFAIPLPSHWSAEDQELETVEVYVFKSARPAAPP</sequence>
<dbReference type="InterPro" id="IPR019410">
    <property type="entry name" value="Methyltransf_16"/>
</dbReference>
<proteinExistence type="predicted"/>
<name>A0A5M8PF73_9LECA</name>
<dbReference type="SUPFAM" id="SSF53335">
    <property type="entry name" value="S-adenosyl-L-methionine-dependent methyltransferases"/>
    <property type="match status" value="1"/>
</dbReference>
<gene>
    <name evidence="1" type="ORF">FRX48_08783</name>
</gene>
<dbReference type="GO" id="GO:0008757">
    <property type="term" value="F:S-adenosylmethionine-dependent methyltransferase activity"/>
    <property type="evidence" value="ECO:0007669"/>
    <property type="project" value="UniProtKB-ARBA"/>
</dbReference>
<comment type="caution">
    <text evidence="1">The sequence shown here is derived from an EMBL/GenBank/DDBJ whole genome shotgun (WGS) entry which is preliminary data.</text>
</comment>
<evidence type="ECO:0000313" key="1">
    <source>
        <dbReference type="EMBL" id="KAA6407540.1"/>
    </source>
</evidence>
<dbReference type="Proteomes" id="UP000324767">
    <property type="component" value="Unassembled WGS sequence"/>
</dbReference>
<reference evidence="1 2" key="1">
    <citation type="submission" date="2019-09" db="EMBL/GenBank/DDBJ databases">
        <title>The hologenome of the rock-dwelling lichen Lasallia pustulata.</title>
        <authorList>
            <person name="Greshake Tzovaras B."/>
            <person name="Segers F."/>
            <person name="Bicker A."/>
            <person name="Dal Grande F."/>
            <person name="Otte J."/>
            <person name="Hankeln T."/>
            <person name="Schmitt I."/>
            <person name="Ebersberger I."/>
        </authorList>
    </citation>
    <scope>NUCLEOTIDE SEQUENCE [LARGE SCALE GENOMIC DNA]</scope>
    <source>
        <strain evidence="1">A1-1</strain>
    </source>
</reference>
<accession>A0A5M8PF73</accession>
<protein>
    <submittedName>
        <fullName evidence="1">Uncharacterized protein</fullName>
    </submittedName>
</protein>
<dbReference type="OrthoDB" id="413520at2759"/>
<dbReference type="PANTHER" id="PTHR14614">
    <property type="entry name" value="HEPATOCELLULAR CARCINOMA-ASSOCIATED ANTIGEN"/>
    <property type="match status" value="1"/>
</dbReference>
<dbReference type="Pfam" id="PF10294">
    <property type="entry name" value="Methyltransf_16"/>
    <property type="match status" value="1"/>
</dbReference>